<dbReference type="OrthoDB" id="1042348at2759"/>
<protein>
    <recommendedName>
        <fullName evidence="9">Bifunctional inhibitor/plant lipid transfer protein/seed storage helical domain-containing protein</fullName>
    </recommendedName>
</protein>
<gene>
    <name evidence="4" type="ordered locus">At3g29152</name>
    <name evidence="6" type="ORF">AN1_LOCUS14435</name>
    <name evidence="5" type="ORF">C24_LOCUS14269</name>
</gene>
<proteinExistence type="predicted"/>
<dbReference type="RefSeq" id="NP_001078221.1">
    <property type="nucleotide sequence ID" value="NM_001084752.1"/>
</dbReference>
<dbReference type="GO" id="GO:0008289">
    <property type="term" value="F:lipid binding"/>
    <property type="evidence" value="ECO:0007669"/>
    <property type="project" value="UniProtKB-KW"/>
</dbReference>
<evidence type="ECO:0000313" key="4">
    <source>
        <dbReference type="Araport" id="AT3G29152"/>
    </source>
</evidence>
<dbReference type="GO" id="GO:0006869">
    <property type="term" value="P:lipid transport"/>
    <property type="evidence" value="ECO:0007669"/>
    <property type="project" value="InterPro"/>
</dbReference>
<keyword evidence="1" id="KW-0813">Transport</keyword>
<evidence type="ECO:0000256" key="3">
    <source>
        <dbReference type="SAM" id="SignalP"/>
    </source>
</evidence>
<keyword evidence="2" id="KW-0446">Lipid-binding</keyword>
<name>A0A654FBS4_ARATH</name>
<organism evidence="6 7">
    <name type="scientific">Arabidopsis thaliana</name>
    <name type="common">Mouse-ear cress</name>
    <dbReference type="NCBI Taxonomy" id="3702"/>
    <lineage>
        <taxon>Eukaryota</taxon>
        <taxon>Viridiplantae</taxon>
        <taxon>Streptophyta</taxon>
        <taxon>Embryophyta</taxon>
        <taxon>Tracheophyta</taxon>
        <taxon>Spermatophyta</taxon>
        <taxon>Magnoliopsida</taxon>
        <taxon>eudicotyledons</taxon>
        <taxon>Gunneridae</taxon>
        <taxon>Pentapetalae</taxon>
        <taxon>rosids</taxon>
        <taxon>malvids</taxon>
        <taxon>Brassicales</taxon>
        <taxon>Brassicaceae</taxon>
        <taxon>Camelineae</taxon>
        <taxon>Arabidopsis</taxon>
    </lineage>
</organism>
<evidence type="ECO:0000313" key="6">
    <source>
        <dbReference type="EMBL" id="VYS58993.1"/>
    </source>
</evidence>
<evidence type="ECO:0000313" key="5">
    <source>
        <dbReference type="EMBL" id="CAA0384075.1"/>
    </source>
</evidence>
<dbReference type="PANTHER" id="PTHR33214">
    <property type="entry name" value="BIFUNCTIONAL INHIBITOR/LIPID-TRANSFER PROTEIN/SEED STORAGE 2S ALBUMIN SUPERFAMILY PROTEIN"/>
    <property type="match status" value="1"/>
</dbReference>
<feature type="signal peptide" evidence="3">
    <location>
        <begin position="1"/>
        <end position="24"/>
    </location>
</feature>
<dbReference type="Proteomes" id="UP000426265">
    <property type="component" value="Unassembled WGS sequence"/>
</dbReference>
<dbReference type="OMA" id="NGQKTCK"/>
<dbReference type="GeneID" id="5008041"/>
<dbReference type="Proteomes" id="UP000434276">
    <property type="component" value="Unassembled WGS sequence"/>
</dbReference>
<keyword evidence="3" id="KW-0732">Signal</keyword>
<dbReference type="EMBL" id="CACRSJ010000106">
    <property type="protein sequence ID" value="VYS58993.1"/>
    <property type="molecule type" value="Genomic_DNA"/>
</dbReference>
<dbReference type="Gene3D" id="1.10.110.10">
    <property type="entry name" value="Plant lipid-transfer and hydrophobic proteins"/>
    <property type="match status" value="1"/>
</dbReference>
<dbReference type="ExpressionAtlas" id="A0A654FBS4">
    <property type="expression patterns" value="baseline and differential"/>
</dbReference>
<evidence type="ECO:0008006" key="9">
    <source>
        <dbReference type="Google" id="ProtNLM"/>
    </source>
</evidence>
<accession>A0A654FBS4</accession>
<evidence type="ECO:0000256" key="1">
    <source>
        <dbReference type="ARBA" id="ARBA00022448"/>
    </source>
</evidence>
<sequence>MKFTTLTLLVLVTVIQLSPTLIRATMVEGPTGDVTCNPMDVIVPCLLPLTNSKILPTPHCCQVMVEHQTCLCQFIKGVWYVQALFNSPNGQKTCKACNIPFPTC</sequence>
<dbReference type="SUPFAM" id="SSF47699">
    <property type="entry name" value="Bifunctional inhibitor/lipid-transfer protein/seed storage 2S albumin"/>
    <property type="match status" value="1"/>
</dbReference>
<dbReference type="EMBL" id="CACSHJ010000089">
    <property type="protein sequence ID" value="CAA0384075.1"/>
    <property type="molecule type" value="Genomic_DNA"/>
</dbReference>
<evidence type="ECO:0000256" key="2">
    <source>
        <dbReference type="ARBA" id="ARBA00023121"/>
    </source>
</evidence>
<evidence type="ECO:0000313" key="7">
    <source>
        <dbReference type="Proteomes" id="UP000426265"/>
    </source>
</evidence>
<dbReference type="InterPro" id="IPR033872">
    <property type="entry name" value="nsLTP2"/>
</dbReference>
<reference evidence="6 7" key="1">
    <citation type="submission" date="2019-11" db="EMBL/GenBank/DDBJ databases">
        <authorList>
            <person name="Jiao W.-B."/>
            <person name="Schneeberger K."/>
        </authorList>
    </citation>
    <scope>NUCLEOTIDE SEQUENCE [LARGE SCALE GENOMIC DNA]</scope>
    <source>
        <strain evidence="7">cv. An-1</strain>
        <strain evidence="8">cv. C24</strain>
    </source>
</reference>
<dbReference type="KEGG" id="ath:AT3G29152"/>
<dbReference type="InterPro" id="IPR036312">
    <property type="entry name" value="Bifun_inhib/LTP/seed_sf"/>
</dbReference>
<feature type="chain" id="PRO_5038308587" description="Bifunctional inhibitor/plant lipid transfer protein/seed storage helical domain-containing protein" evidence="3">
    <location>
        <begin position="25"/>
        <end position="104"/>
    </location>
</feature>
<dbReference type="AlphaFoldDB" id="A0A654FBS4"/>
<evidence type="ECO:0000313" key="8">
    <source>
        <dbReference type="Proteomes" id="UP000434276"/>
    </source>
</evidence>
<dbReference type="Araport" id="AT3G29152"/>
<dbReference type="PANTHER" id="PTHR33214:SF73">
    <property type="entry name" value="BIFUNCTIONAL INHIBITOR_LIPID-TRANSFER PROTEIN_SEED STORAGE 2S ALBUMIN SUPERFAMILY PROTEIN"/>
    <property type="match status" value="1"/>
</dbReference>